<reference evidence="1 2" key="1">
    <citation type="submission" date="2007-10" db="EMBL/GenBank/DDBJ databases">
        <authorList>
            <person name="Yayanos A."/>
            <person name="Ferriera S."/>
            <person name="Johnson J."/>
            <person name="Kravitz S."/>
            <person name="Halpern A."/>
            <person name="Remington K."/>
            <person name="Beeson K."/>
            <person name="Tran B."/>
            <person name="Rogers Y.-H."/>
            <person name="Friedman R."/>
            <person name="Venter J.C."/>
        </authorList>
    </citation>
    <scope>NUCLEOTIDE SEQUENCE [LARGE SCALE GENOMIC DNA]</scope>
    <source>
        <strain evidence="1 2">KT99</strain>
    </source>
</reference>
<dbReference type="Pfam" id="PF05960">
    <property type="entry name" value="DUF885"/>
    <property type="match status" value="1"/>
</dbReference>
<organism evidence="1 2">
    <name type="scientific">Shewanella benthica KT99</name>
    <dbReference type="NCBI Taxonomy" id="314608"/>
    <lineage>
        <taxon>Bacteria</taxon>
        <taxon>Pseudomonadati</taxon>
        <taxon>Pseudomonadota</taxon>
        <taxon>Gammaproteobacteria</taxon>
        <taxon>Alteromonadales</taxon>
        <taxon>Shewanellaceae</taxon>
        <taxon>Shewanella</taxon>
    </lineage>
</organism>
<evidence type="ECO:0000313" key="2">
    <source>
        <dbReference type="Proteomes" id="UP000005839"/>
    </source>
</evidence>
<dbReference type="STRING" id="314608.KT99_03217"/>
<dbReference type="InterPro" id="IPR010281">
    <property type="entry name" value="DUF885"/>
</dbReference>
<proteinExistence type="predicted"/>
<sequence>MHNVTTEIERYIPWPGQALSYKIGELTIKRLRVQAEEELGEKFDIRAFHDAILANGSVPMSVLEQQIIDFIYSEKSAEKS</sequence>
<keyword evidence="2" id="KW-1185">Reference proteome</keyword>
<name>A9CYI8_9GAMM</name>
<dbReference type="AlphaFoldDB" id="A9CYI8"/>
<dbReference type="Proteomes" id="UP000005839">
    <property type="component" value="Unassembled WGS sequence"/>
</dbReference>
<dbReference type="PANTHER" id="PTHR33361:SF2">
    <property type="entry name" value="DUF885 DOMAIN-CONTAINING PROTEIN"/>
    <property type="match status" value="1"/>
</dbReference>
<protein>
    <submittedName>
        <fullName evidence="1">Uncharacterized protein</fullName>
    </submittedName>
</protein>
<dbReference type="PANTHER" id="PTHR33361">
    <property type="entry name" value="GLR0591 PROTEIN"/>
    <property type="match status" value="1"/>
</dbReference>
<dbReference type="EMBL" id="ABIC01000003">
    <property type="protein sequence ID" value="EDQ02490.1"/>
    <property type="molecule type" value="Genomic_DNA"/>
</dbReference>
<accession>A9CYI8</accession>
<comment type="caution">
    <text evidence="1">The sequence shown here is derived from an EMBL/GenBank/DDBJ whole genome shotgun (WGS) entry which is preliminary data.</text>
</comment>
<evidence type="ECO:0000313" key="1">
    <source>
        <dbReference type="EMBL" id="EDQ02490.1"/>
    </source>
</evidence>
<gene>
    <name evidence="1" type="ORF">KT99_03217</name>
</gene>